<dbReference type="GO" id="GO:0005829">
    <property type="term" value="C:cytosol"/>
    <property type="evidence" value="ECO:0007669"/>
    <property type="project" value="TreeGrafter"/>
</dbReference>
<dbReference type="AlphaFoldDB" id="A0A8B2NSN5"/>
<accession>A0A8B2NSN5</accession>
<dbReference type="PRINTS" id="PR01727">
    <property type="entry name" value="DNABINDINGHU"/>
</dbReference>
<keyword evidence="6" id="KW-1185">Reference proteome</keyword>
<dbReference type="SUPFAM" id="SSF47729">
    <property type="entry name" value="IHF-like DNA-binding proteins"/>
    <property type="match status" value="1"/>
</dbReference>
<organism evidence="5 6">
    <name type="scientific">Acuticoccus sediminis</name>
    <dbReference type="NCBI Taxonomy" id="2184697"/>
    <lineage>
        <taxon>Bacteria</taxon>
        <taxon>Pseudomonadati</taxon>
        <taxon>Pseudomonadota</taxon>
        <taxon>Alphaproteobacteria</taxon>
        <taxon>Hyphomicrobiales</taxon>
        <taxon>Amorphaceae</taxon>
        <taxon>Acuticoccus</taxon>
    </lineage>
</organism>
<dbReference type="EMBL" id="QHHQ01000003">
    <property type="protein sequence ID" value="RAI00464.1"/>
    <property type="molecule type" value="Genomic_DNA"/>
</dbReference>
<proteinExistence type="inferred from homology"/>
<evidence type="ECO:0000313" key="5">
    <source>
        <dbReference type="EMBL" id="RAI00464.1"/>
    </source>
</evidence>
<dbReference type="RefSeq" id="WP_111346424.1">
    <property type="nucleotide sequence ID" value="NZ_JAIWKD010000008.1"/>
</dbReference>
<sequence>MKKAELAAEVAEQANIDAKAAAKAVDATFNAIVNAMKAGDEVRITNFGVFSVTDRPESQGRNPQTKEPITIKAAKVPKFKPGKPLKDALNEG</sequence>
<reference evidence="5 6" key="1">
    <citation type="submission" date="2018-05" db="EMBL/GenBank/DDBJ databases">
        <title>Acuticoccus sediminis sp. nov., isolated from deep-sea sediment of Indian Ocean.</title>
        <authorList>
            <person name="Liu X."/>
            <person name="Lai Q."/>
            <person name="Du Y."/>
            <person name="Sun F."/>
            <person name="Zhang X."/>
            <person name="Wang S."/>
            <person name="Shao Z."/>
        </authorList>
    </citation>
    <scope>NUCLEOTIDE SEQUENCE [LARGE SCALE GENOMIC DNA]</scope>
    <source>
        <strain evidence="5 6">PTG4-2</strain>
    </source>
</reference>
<evidence type="ECO:0000256" key="3">
    <source>
        <dbReference type="ARBA" id="ARBA00023125"/>
    </source>
</evidence>
<dbReference type="PANTHER" id="PTHR33175:SF3">
    <property type="entry name" value="DNA-BINDING PROTEIN HU-BETA"/>
    <property type="match status" value="1"/>
</dbReference>
<dbReference type="InterPro" id="IPR010992">
    <property type="entry name" value="IHF-like_DNA-bd_dom_sf"/>
</dbReference>
<keyword evidence="2" id="KW-0226">DNA condensation</keyword>
<keyword evidence="3 5" id="KW-0238">DNA-binding</keyword>
<dbReference type="GO" id="GO:0003677">
    <property type="term" value="F:DNA binding"/>
    <property type="evidence" value="ECO:0007669"/>
    <property type="project" value="UniProtKB-KW"/>
</dbReference>
<dbReference type="GO" id="GO:0030261">
    <property type="term" value="P:chromosome condensation"/>
    <property type="evidence" value="ECO:0007669"/>
    <property type="project" value="UniProtKB-KW"/>
</dbReference>
<dbReference type="InterPro" id="IPR000119">
    <property type="entry name" value="Hist_DNA-bd"/>
</dbReference>
<dbReference type="CDD" id="cd13831">
    <property type="entry name" value="HU"/>
    <property type="match status" value="1"/>
</dbReference>
<comment type="similarity">
    <text evidence="1 4">Belongs to the bacterial histone-like protein family.</text>
</comment>
<dbReference type="OrthoDB" id="9799835at2"/>
<evidence type="ECO:0000313" key="6">
    <source>
        <dbReference type="Proteomes" id="UP000249590"/>
    </source>
</evidence>
<comment type="caution">
    <text evidence="5">The sequence shown here is derived from an EMBL/GenBank/DDBJ whole genome shotgun (WGS) entry which is preliminary data.</text>
</comment>
<gene>
    <name evidence="5" type="ORF">DLJ53_14445</name>
</gene>
<dbReference type="Gene3D" id="4.10.520.10">
    <property type="entry name" value="IHF-like DNA-binding proteins"/>
    <property type="match status" value="1"/>
</dbReference>
<dbReference type="PANTHER" id="PTHR33175">
    <property type="entry name" value="DNA-BINDING PROTEIN HU"/>
    <property type="match status" value="1"/>
</dbReference>
<name>A0A8B2NSN5_9HYPH</name>
<evidence type="ECO:0000256" key="4">
    <source>
        <dbReference type="RuleBase" id="RU003939"/>
    </source>
</evidence>
<dbReference type="Pfam" id="PF00216">
    <property type="entry name" value="Bac_DNA_binding"/>
    <property type="match status" value="1"/>
</dbReference>
<protein>
    <submittedName>
        <fullName evidence="5">DNA-binding protein HU</fullName>
    </submittedName>
</protein>
<dbReference type="SMART" id="SM00411">
    <property type="entry name" value="BHL"/>
    <property type="match status" value="1"/>
</dbReference>
<evidence type="ECO:0000256" key="2">
    <source>
        <dbReference type="ARBA" id="ARBA00023067"/>
    </source>
</evidence>
<dbReference type="Proteomes" id="UP000249590">
    <property type="component" value="Unassembled WGS sequence"/>
</dbReference>
<evidence type="ECO:0000256" key="1">
    <source>
        <dbReference type="ARBA" id="ARBA00010529"/>
    </source>
</evidence>
<dbReference type="GO" id="GO:0030527">
    <property type="term" value="F:structural constituent of chromatin"/>
    <property type="evidence" value="ECO:0007669"/>
    <property type="project" value="InterPro"/>
</dbReference>